<dbReference type="PROSITE" id="PS51747">
    <property type="entry name" value="CYT_DCMP_DEAMINASES_2"/>
    <property type="match status" value="1"/>
</dbReference>
<dbReference type="GO" id="GO:0072527">
    <property type="term" value="P:pyrimidine-containing compound metabolic process"/>
    <property type="evidence" value="ECO:0007669"/>
    <property type="project" value="UniProtKB-ARBA"/>
</dbReference>
<dbReference type="Pfam" id="PF00383">
    <property type="entry name" value="dCMP_cyt_deam_1"/>
    <property type="match status" value="1"/>
</dbReference>
<dbReference type="InterPro" id="IPR006262">
    <property type="entry name" value="Cyt_deam_tetra"/>
</dbReference>
<evidence type="ECO:0000256" key="7">
    <source>
        <dbReference type="ARBA" id="ARBA00022801"/>
    </source>
</evidence>
<dbReference type="AlphaFoldDB" id="A0A6N9TGA1"/>
<evidence type="ECO:0000256" key="13">
    <source>
        <dbReference type="PIRSR" id="PIRSR606262-3"/>
    </source>
</evidence>
<dbReference type="GO" id="GO:0005829">
    <property type="term" value="C:cytosol"/>
    <property type="evidence" value="ECO:0007669"/>
    <property type="project" value="TreeGrafter"/>
</dbReference>
<dbReference type="CDD" id="cd01283">
    <property type="entry name" value="cytidine_deaminase"/>
    <property type="match status" value="1"/>
</dbReference>
<evidence type="ECO:0000256" key="1">
    <source>
        <dbReference type="ARBA" id="ARBA00001947"/>
    </source>
</evidence>
<keyword evidence="7 14" id="KW-0378">Hydrolase</keyword>
<dbReference type="GO" id="GO:0004126">
    <property type="term" value="F:cytidine deaminase activity"/>
    <property type="evidence" value="ECO:0007669"/>
    <property type="project" value="UniProtKB-UniRule"/>
</dbReference>
<dbReference type="PANTHER" id="PTHR11644:SF2">
    <property type="entry name" value="CYTIDINE DEAMINASE"/>
    <property type="match status" value="1"/>
</dbReference>
<dbReference type="InterPro" id="IPR016192">
    <property type="entry name" value="APOBEC/CMP_deaminase_Zn-bd"/>
</dbReference>
<feature type="binding site" evidence="13">
    <location>
        <position position="114"/>
    </location>
    <ligand>
        <name>Zn(2+)</name>
        <dbReference type="ChEBI" id="CHEBI:29105"/>
        <note>catalytic</note>
    </ligand>
</feature>
<dbReference type="FunFam" id="3.40.140.10:FF:000008">
    <property type="entry name" value="Cytidine deaminase"/>
    <property type="match status" value="1"/>
</dbReference>
<dbReference type="EMBL" id="JAAAWO010000005">
    <property type="protein sequence ID" value="NDW15492.1"/>
    <property type="molecule type" value="Genomic_DNA"/>
</dbReference>
<evidence type="ECO:0000256" key="14">
    <source>
        <dbReference type="RuleBase" id="RU364006"/>
    </source>
</evidence>
<evidence type="ECO:0000259" key="15">
    <source>
        <dbReference type="PROSITE" id="PS51747"/>
    </source>
</evidence>
<evidence type="ECO:0000256" key="12">
    <source>
        <dbReference type="PIRSR" id="PIRSR606262-1"/>
    </source>
</evidence>
<dbReference type="Proteomes" id="UP000471381">
    <property type="component" value="Unassembled WGS sequence"/>
</dbReference>
<comment type="function">
    <text evidence="2 14">This enzyme scavenges exogenous and endogenous cytidine and 2'-deoxycytidine for UMP synthesis.</text>
</comment>
<evidence type="ECO:0000256" key="9">
    <source>
        <dbReference type="ARBA" id="ARBA00032005"/>
    </source>
</evidence>
<comment type="cofactor">
    <cofactor evidence="1 13 14">
        <name>Zn(2+)</name>
        <dbReference type="ChEBI" id="CHEBI:29105"/>
    </cofactor>
</comment>
<comment type="caution">
    <text evidence="16">The sequence shown here is derived from an EMBL/GenBank/DDBJ whole genome shotgun (WGS) entry which is preliminary data.</text>
</comment>
<evidence type="ECO:0000256" key="8">
    <source>
        <dbReference type="ARBA" id="ARBA00022833"/>
    </source>
</evidence>
<comment type="similarity">
    <text evidence="3 14">Belongs to the cytidine and deoxycytidylate deaminase family.</text>
</comment>
<evidence type="ECO:0000256" key="10">
    <source>
        <dbReference type="ARBA" id="ARBA00049252"/>
    </source>
</evidence>
<dbReference type="NCBIfam" id="NF004064">
    <property type="entry name" value="PRK05578.1"/>
    <property type="match status" value="1"/>
</dbReference>
<evidence type="ECO:0000256" key="2">
    <source>
        <dbReference type="ARBA" id="ARBA00003949"/>
    </source>
</evidence>
<dbReference type="InterPro" id="IPR002125">
    <property type="entry name" value="CMP_dCMP_dom"/>
</dbReference>
<dbReference type="GO" id="GO:0008270">
    <property type="term" value="F:zinc ion binding"/>
    <property type="evidence" value="ECO:0007669"/>
    <property type="project" value="UniProtKB-UniRule"/>
</dbReference>
<name>A0A6N9TGA1_9ALTE</name>
<organism evidence="16 17">
    <name type="scientific">Alteromonas genovensis</name>
    <dbReference type="NCBI Taxonomy" id="471225"/>
    <lineage>
        <taxon>Bacteria</taxon>
        <taxon>Pseudomonadati</taxon>
        <taxon>Pseudomonadota</taxon>
        <taxon>Gammaproteobacteria</taxon>
        <taxon>Alteromonadales</taxon>
        <taxon>Alteromonadaceae</taxon>
        <taxon>Alteromonas/Salinimonas group</taxon>
        <taxon>Alteromonas</taxon>
    </lineage>
</organism>
<evidence type="ECO:0000313" key="17">
    <source>
        <dbReference type="Proteomes" id="UP000471381"/>
    </source>
</evidence>
<sequence length="157" mass="16917">MPPTFSHLIGKVKCIRRVTKVPMKKNNLEQLSQLAFDAQQHSHSPYSNFKVGAAIETSTGETFAGCNVESAAFPLGQCAEATAIGNMVSNGHKRIGHIVIASPNEEMCFPCGGCRQKIAEFASDDTPVTMVTKSGDSHETTIGELLPNAFRAHDLDK</sequence>
<proteinExistence type="inferred from homology"/>
<keyword evidence="6 13" id="KW-0479">Metal-binding</keyword>
<dbReference type="PROSITE" id="PS00903">
    <property type="entry name" value="CYT_DCMP_DEAMINASES_1"/>
    <property type="match status" value="1"/>
</dbReference>
<feature type="binding site" evidence="13">
    <location>
        <position position="78"/>
    </location>
    <ligand>
        <name>Zn(2+)</name>
        <dbReference type="ChEBI" id="CHEBI:29105"/>
        <note>catalytic</note>
    </ligand>
</feature>
<dbReference type="Gene3D" id="3.40.140.10">
    <property type="entry name" value="Cytidine Deaminase, domain 2"/>
    <property type="match status" value="1"/>
</dbReference>
<comment type="catalytic activity">
    <reaction evidence="11 14">
        <text>cytidine + H2O + H(+) = uridine + NH4(+)</text>
        <dbReference type="Rhea" id="RHEA:16069"/>
        <dbReference type="ChEBI" id="CHEBI:15377"/>
        <dbReference type="ChEBI" id="CHEBI:15378"/>
        <dbReference type="ChEBI" id="CHEBI:16704"/>
        <dbReference type="ChEBI" id="CHEBI:17562"/>
        <dbReference type="ChEBI" id="CHEBI:28938"/>
        <dbReference type="EC" id="3.5.4.5"/>
    </reaction>
</comment>
<dbReference type="PANTHER" id="PTHR11644">
    <property type="entry name" value="CYTIDINE DEAMINASE"/>
    <property type="match status" value="1"/>
</dbReference>
<comment type="catalytic activity">
    <reaction evidence="10 14">
        <text>2'-deoxycytidine + H2O + H(+) = 2'-deoxyuridine + NH4(+)</text>
        <dbReference type="Rhea" id="RHEA:13433"/>
        <dbReference type="ChEBI" id="CHEBI:15377"/>
        <dbReference type="ChEBI" id="CHEBI:15378"/>
        <dbReference type="ChEBI" id="CHEBI:15698"/>
        <dbReference type="ChEBI" id="CHEBI:16450"/>
        <dbReference type="ChEBI" id="CHEBI:28938"/>
        <dbReference type="EC" id="3.5.4.5"/>
    </reaction>
</comment>
<feature type="binding site" evidence="13">
    <location>
        <position position="111"/>
    </location>
    <ligand>
        <name>Zn(2+)</name>
        <dbReference type="ChEBI" id="CHEBI:29105"/>
        <note>catalytic</note>
    </ligand>
</feature>
<dbReference type="NCBIfam" id="TIGR01354">
    <property type="entry name" value="cyt_deam_tetra"/>
    <property type="match status" value="1"/>
</dbReference>
<evidence type="ECO:0000313" key="16">
    <source>
        <dbReference type="EMBL" id="NDW15492.1"/>
    </source>
</evidence>
<keyword evidence="17" id="KW-1185">Reference proteome</keyword>
<keyword evidence="8 13" id="KW-0862">Zinc</keyword>
<evidence type="ECO:0000256" key="3">
    <source>
        <dbReference type="ARBA" id="ARBA00006576"/>
    </source>
</evidence>
<evidence type="ECO:0000256" key="11">
    <source>
        <dbReference type="ARBA" id="ARBA00049558"/>
    </source>
</evidence>
<dbReference type="GO" id="GO:0042802">
    <property type="term" value="F:identical protein binding"/>
    <property type="evidence" value="ECO:0007669"/>
    <property type="project" value="UniProtKB-ARBA"/>
</dbReference>
<gene>
    <name evidence="16" type="primary">cdd</name>
    <name evidence="16" type="ORF">GTQ48_08160</name>
</gene>
<feature type="domain" description="CMP/dCMP-type deaminase" evidence="15">
    <location>
        <begin position="26"/>
        <end position="153"/>
    </location>
</feature>
<dbReference type="InterPro" id="IPR016193">
    <property type="entry name" value="Cytidine_deaminase-like"/>
</dbReference>
<evidence type="ECO:0000256" key="6">
    <source>
        <dbReference type="ARBA" id="ARBA00022723"/>
    </source>
</evidence>
<accession>A0A6N9TGA1</accession>
<feature type="active site" description="Proton donor" evidence="12">
    <location>
        <position position="80"/>
    </location>
</feature>
<dbReference type="SUPFAM" id="SSF53927">
    <property type="entry name" value="Cytidine deaminase-like"/>
    <property type="match status" value="1"/>
</dbReference>
<dbReference type="GO" id="GO:0055086">
    <property type="term" value="P:nucleobase-containing small molecule metabolic process"/>
    <property type="evidence" value="ECO:0007669"/>
    <property type="project" value="UniProtKB-ARBA"/>
</dbReference>
<evidence type="ECO:0000256" key="4">
    <source>
        <dbReference type="ARBA" id="ARBA00012783"/>
    </source>
</evidence>
<reference evidence="16 17" key="1">
    <citation type="submission" date="2020-01" db="EMBL/GenBank/DDBJ databases">
        <title>Genomes of bacteria type strains.</title>
        <authorList>
            <person name="Chen J."/>
            <person name="Zhu S."/>
            <person name="Yang J."/>
        </authorList>
    </citation>
    <scope>NUCLEOTIDE SEQUENCE [LARGE SCALE GENOMIC DNA]</scope>
    <source>
        <strain evidence="16 17">LMG 24078</strain>
    </source>
</reference>
<protein>
    <recommendedName>
        <fullName evidence="5 14">Cytidine deaminase</fullName>
        <ecNumber evidence="4 14">3.5.4.5</ecNumber>
    </recommendedName>
    <alternativeName>
        <fullName evidence="9 14">Cytidine aminohydrolase</fullName>
    </alternativeName>
</protein>
<dbReference type="InterPro" id="IPR050202">
    <property type="entry name" value="Cyt/Deoxycyt_deaminase"/>
</dbReference>
<dbReference type="EC" id="3.5.4.5" evidence="4 14"/>
<evidence type="ECO:0000256" key="5">
    <source>
        <dbReference type="ARBA" id="ARBA00018266"/>
    </source>
</evidence>